<dbReference type="GO" id="GO:0006310">
    <property type="term" value="P:DNA recombination"/>
    <property type="evidence" value="ECO:0007669"/>
    <property type="project" value="UniProtKB-KW"/>
</dbReference>
<dbReference type="InterPro" id="IPR011010">
    <property type="entry name" value="DNA_brk_join_enz"/>
</dbReference>
<gene>
    <name evidence="3" type="ORF">LBBP_00971</name>
</gene>
<evidence type="ECO:0000313" key="4">
    <source>
        <dbReference type="Proteomes" id="UP000058857"/>
    </source>
</evidence>
<evidence type="ECO:0000313" key="3">
    <source>
        <dbReference type="EMBL" id="ALO25285.1"/>
    </source>
</evidence>
<evidence type="ECO:0000259" key="2">
    <source>
        <dbReference type="PROSITE" id="PS51898"/>
    </source>
</evidence>
<dbReference type="InterPro" id="IPR013762">
    <property type="entry name" value="Integrase-like_cat_sf"/>
</dbReference>
<proteinExistence type="predicted"/>
<dbReference type="SUPFAM" id="SSF56349">
    <property type="entry name" value="DNA breaking-rejoining enzymes"/>
    <property type="match status" value="1"/>
</dbReference>
<dbReference type="Proteomes" id="UP000058857">
    <property type="component" value="Chromosome 1"/>
</dbReference>
<keyword evidence="1" id="KW-0233">DNA recombination</keyword>
<evidence type="ECO:0000256" key="1">
    <source>
        <dbReference type="ARBA" id="ARBA00023172"/>
    </source>
</evidence>
<dbReference type="GO" id="GO:0003677">
    <property type="term" value="F:DNA binding"/>
    <property type="evidence" value="ECO:0007669"/>
    <property type="project" value="InterPro"/>
</dbReference>
<dbReference type="Pfam" id="PF00589">
    <property type="entry name" value="Phage_integrase"/>
    <property type="match status" value="1"/>
</dbReference>
<dbReference type="GO" id="GO:0015074">
    <property type="term" value="P:DNA integration"/>
    <property type="evidence" value="ECO:0007669"/>
    <property type="project" value="InterPro"/>
</dbReference>
<dbReference type="PATRIC" id="fig|280505.15.peg.949"/>
<organism evidence="3">
    <name type="scientific">Leptospira borgpetersenii serovar Ballum</name>
    <dbReference type="NCBI Taxonomy" id="280505"/>
    <lineage>
        <taxon>Bacteria</taxon>
        <taxon>Pseudomonadati</taxon>
        <taxon>Spirochaetota</taxon>
        <taxon>Spirochaetia</taxon>
        <taxon>Leptospirales</taxon>
        <taxon>Leptospiraceae</taxon>
        <taxon>Leptospira</taxon>
    </lineage>
</organism>
<protein>
    <submittedName>
        <fullName evidence="3">Site-specific recombinase, phage integrase family</fullName>
    </submittedName>
</protein>
<sequence>MRPALSTYTKKGGGRGYSVISKETLEFIQEYHSQFVDKYDHFFLSLPKRNQILRSSLSTRGLQLIVNSWGVKTCAGKLVHPHALRHTVGAKLLETSGSIAAQKVLGHSTPVTTSKFYTKPYFDGSKFLTWE</sequence>
<name>A0A0E3AZ85_LEPBO</name>
<reference evidence="3 4" key="1">
    <citation type="journal article" date="2015" name="PLoS Negl. Trop. Dis.">
        <title>Distribution of Plasmids in Distinct Leptospira Pathogenic Species.</title>
        <authorList>
            <person name="Wang Y."/>
            <person name="Zhuang X."/>
            <person name="Zhong Y."/>
            <person name="Zhang C."/>
            <person name="Zhang Y."/>
            <person name="Zeng L."/>
            <person name="Zhu Y."/>
            <person name="He P."/>
            <person name="Dong K."/>
            <person name="Pal U."/>
            <person name="Guo X."/>
            <person name="Qin J."/>
        </authorList>
    </citation>
    <scope>NUCLEOTIDE SEQUENCE [LARGE SCALE GENOMIC DNA]</scope>
    <source>
        <strain evidence="3 4">56604</strain>
    </source>
</reference>
<dbReference type="CDD" id="cd00397">
    <property type="entry name" value="DNA_BRE_C"/>
    <property type="match status" value="1"/>
</dbReference>
<dbReference type="EMBL" id="CP012029">
    <property type="protein sequence ID" value="ALO25285.1"/>
    <property type="molecule type" value="Genomic_DNA"/>
</dbReference>
<dbReference type="AlphaFoldDB" id="A0A0E3AZ85"/>
<dbReference type="InterPro" id="IPR002104">
    <property type="entry name" value="Integrase_catalytic"/>
</dbReference>
<feature type="domain" description="Tyr recombinase" evidence="2">
    <location>
        <begin position="1"/>
        <end position="130"/>
    </location>
</feature>
<dbReference type="PROSITE" id="PS51898">
    <property type="entry name" value="TYR_RECOMBINASE"/>
    <property type="match status" value="1"/>
</dbReference>
<dbReference type="Gene3D" id="1.10.443.10">
    <property type="entry name" value="Intergrase catalytic core"/>
    <property type="match status" value="1"/>
</dbReference>
<accession>A0A0E3AZ85</accession>